<evidence type="ECO:0000256" key="1">
    <source>
        <dbReference type="SAM" id="MobiDB-lite"/>
    </source>
</evidence>
<sequence length="109" mass="12689">MTYPLVEASPKYVRYRQQVPPRFELGLLDSKSRVLTVTPWNRKDSAWPSEGTMPNSEHTETAGSTENRCNIHLTQRTIWLKSNRLLKRELQRNRNKKSFSKTEAEANEG</sequence>
<dbReference type="EMBL" id="KL367609">
    <property type="protein sequence ID" value="KFD61853.1"/>
    <property type="molecule type" value="Genomic_DNA"/>
</dbReference>
<protein>
    <submittedName>
        <fullName evidence="2">Uncharacterized protein</fullName>
    </submittedName>
</protein>
<dbReference type="AlphaFoldDB" id="A0A085MXA7"/>
<evidence type="ECO:0000313" key="2">
    <source>
        <dbReference type="EMBL" id="KFD61853.1"/>
    </source>
</evidence>
<feature type="compositionally biased region" description="Polar residues" evidence="1">
    <location>
        <begin position="52"/>
        <end position="67"/>
    </location>
</feature>
<reference evidence="2" key="1">
    <citation type="journal article" date="2014" name="Nat. Genet.">
        <title>Genome and transcriptome of the porcine whipworm Trichuris suis.</title>
        <authorList>
            <person name="Jex A.R."/>
            <person name="Nejsum P."/>
            <person name="Schwarz E.M."/>
            <person name="Hu L."/>
            <person name="Young N.D."/>
            <person name="Hall R.S."/>
            <person name="Korhonen P.K."/>
            <person name="Liao S."/>
            <person name="Thamsborg S."/>
            <person name="Xia J."/>
            <person name="Xu P."/>
            <person name="Wang S."/>
            <person name="Scheerlinck J.P."/>
            <person name="Hofmann A."/>
            <person name="Sternberg P.W."/>
            <person name="Wang J."/>
            <person name="Gasser R.B."/>
        </authorList>
    </citation>
    <scope>NUCLEOTIDE SEQUENCE [LARGE SCALE GENOMIC DNA]</scope>
    <source>
        <strain evidence="2">DCEP-RM93F</strain>
    </source>
</reference>
<name>A0A085MXA7_9BILA</name>
<feature type="region of interest" description="Disordered" evidence="1">
    <location>
        <begin position="42"/>
        <end position="67"/>
    </location>
</feature>
<gene>
    <name evidence="2" type="ORF">M514_26001</name>
</gene>
<proteinExistence type="predicted"/>
<accession>A0A085MXA7</accession>
<organism evidence="2">
    <name type="scientific">Trichuris suis</name>
    <name type="common">pig whipworm</name>
    <dbReference type="NCBI Taxonomy" id="68888"/>
    <lineage>
        <taxon>Eukaryota</taxon>
        <taxon>Metazoa</taxon>
        <taxon>Ecdysozoa</taxon>
        <taxon>Nematoda</taxon>
        <taxon>Enoplea</taxon>
        <taxon>Dorylaimia</taxon>
        <taxon>Trichinellida</taxon>
        <taxon>Trichuridae</taxon>
        <taxon>Trichuris</taxon>
    </lineage>
</organism>
<dbReference type="Proteomes" id="UP000030758">
    <property type="component" value="Unassembled WGS sequence"/>
</dbReference>